<dbReference type="InterPro" id="IPR011047">
    <property type="entry name" value="Quinoprotein_ADH-like_sf"/>
</dbReference>
<feature type="domain" description="TEP-1 C-terminal beta-propeller" evidence="4">
    <location>
        <begin position="185"/>
        <end position="253"/>
    </location>
</feature>
<proteinExistence type="predicted"/>
<protein>
    <recommendedName>
        <fullName evidence="4">TEP-1 C-terminal beta-propeller domain-containing protein</fullName>
    </recommendedName>
</protein>
<dbReference type="Gene3D" id="2.130.10.10">
    <property type="entry name" value="YVTN repeat-like/Quinoprotein amine dehydrogenase"/>
    <property type="match status" value="2"/>
</dbReference>
<comment type="caution">
    <text evidence="5">The sequence shown here is derived from an EMBL/GenBank/DDBJ whole genome shotgun (WGS) entry which is preliminary data.</text>
</comment>
<dbReference type="Pfam" id="PF25048">
    <property type="entry name" value="Beta-prop_TEP1_C"/>
    <property type="match status" value="1"/>
</dbReference>
<evidence type="ECO:0000256" key="2">
    <source>
        <dbReference type="ARBA" id="ARBA00022737"/>
    </source>
</evidence>
<dbReference type="InterPro" id="IPR056828">
    <property type="entry name" value="Beta-prop_TEP1_C"/>
</dbReference>
<evidence type="ECO:0000313" key="5">
    <source>
        <dbReference type="EMBL" id="CAL1545257.1"/>
    </source>
</evidence>
<dbReference type="InterPro" id="IPR045227">
    <property type="entry name" value="WDR18/Ipi3/RID3"/>
</dbReference>
<feature type="repeat" description="WD" evidence="3">
    <location>
        <begin position="278"/>
        <end position="319"/>
    </location>
</feature>
<dbReference type="EMBL" id="CAXITT010000692">
    <property type="protein sequence ID" value="CAL1545257.1"/>
    <property type="molecule type" value="Genomic_DNA"/>
</dbReference>
<dbReference type="InterPro" id="IPR015943">
    <property type="entry name" value="WD40/YVTN_repeat-like_dom_sf"/>
</dbReference>
<reference evidence="5 6" key="1">
    <citation type="submission" date="2024-04" db="EMBL/GenBank/DDBJ databases">
        <authorList>
            <consortium name="Genoscope - CEA"/>
            <person name="William W."/>
        </authorList>
    </citation>
    <scope>NUCLEOTIDE SEQUENCE [LARGE SCALE GENOMIC DNA]</scope>
</reference>
<dbReference type="GO" id="GO:0006261">
    <property type="term" value="P:DNA-templated DNA replication"/>
    <property type="evidence" value="ECO:0007669"/>
    <property type="project" value="TreeGrafter"/>
</dbReference>
<feature type="repeat" description="WD" evidence="3">
    <location>
        <begin position="182"/>
        <end position="222"/>
    </location>
</feature>
<evidence type="ECO:0000256" key="1">
    <source>
        <dbReference type="ARBA" id="ARBA00022574"/>
    </source>
</evidence>
<dbReference type="SUPFAM" id="SSF50998">
    <property type="entry name" value="Quinoprotein alcohol dehydrogenase-like"/>
    <property type="match status" value="1"/>
</dbReference>
<name>A0AAV2IGP1_LYMST</name>
<dbReference type="PRINTS" id="PR00320">
    <property type="entry name" value="GPROTEINBRPT"/>
</dbReference>
<dbReference type="GO" id="GO:0006364">
    <property type="term" value="P:rRNA processing"/>
    <property type="evidence" value="ECO:0007669"/>
    <property type="project" value="TreeGrafter"/>
</dbReference>
<dbReference type="PANTHER" id="PTHR18763:SF0">
    <property type="entry name" value="WD REPEAT-CONTAINING PROTEIN 18"/>
    <property type="match status" value="1"/>
</dbReference>
<sequence>MAASVSKSGNIKACEEVIFVATLGGEDQNGNVSAWDARTGNLLQTFRNGSAAPNSLCILGGENFLAASLTKPVIHVWNMLRQSQKHRKLICGGKVSCLAVTPDGTFLAAGIEDKIHIWQVSTGELYSVLSYSSVEVKRLKFTPTGEYLVAGYRDGAVTVWELQDVLYHDPMQVKEHSPVNTFIGHAGEITDFHISLTHRVVSSAMDFTVRLWNLLSKEQLKMFELGAPVMSVTMDHSELALYAGDINGNVYAIDLHYQRAERSVHIDTREVNAGFTFYAAHAAPVRCMCLTRDQSKLVTGSDDKTVKVWGMMSAVTPLTITLNERVSNLMVLPTPNALVYPDHKPRMLVGNLKRHLHGTDGEDNMEDIFIEIRVKEKLPPLSALDDIDSCTSSEGTEMPHNPVLSTKELESLRQKANKLKRANEEIYLFALKEILK</sequence>
<keyword evidence="2" id="KW-0677">Repeat</keyword>
<dbReference type="PROSITE" id="PS50294">
    <property type="entry name" value="WD_REPEATS_REGION"/>
    <property type="match status" value="2"/>
</dbReference>
<dbReference type="PROSITE" id="PS50082">
    <property type="entry name" value="WD_REPEATS_2"/>
    <property type="match status" value="3"/>
</dbReference>
<dbReference type="GO" id="GO:0120330">
    <property type="term" value="C:rixosome complex"/>
    <property type="evidence" value="ECO:0007669"/>
    <property type="project" value="TreeGrafter"/>
</dbReference>
<dbReference type="PANTHER" id="PTHR18763">
    <property type="entry name" value="WD-REPEAT PROTEIN 18"/>
    <property type="match status" value="1"/>
</dbReference>
<gene>
    <name evidence="5" type="ORF">GSLYS_00018740001</name>
</gene>
<dbReference type="InterPro" id="IPR001680">
    <property type="entry name" value="WD40_rpt"/>
</dbReference>
<evidence type="ECO:0000259" key="4">
    <source>
        <dbReference type="Pfam" id="PF25048"/>
    </source>
</evidence>
<dbReference type="AlphaFoldDB" id="A0AAV2IGP1"/>
<keyword evidence="6" id="KW-1185">Reference proteome</keyword>
<dbReference type="GO" id="GO:0005656">
    <property type="term" value="C:nuclear pre-replicative complex"/>
    <property type="evidence" value="ECO:0007669"/>
    <property type="project" value="TreeGrafter"/>
</dbReference>
<keyword evidence="1 3" id="KW-0853">WD repeat</keyword>
<evidence type="ECO:0000313" key="6">
    <source>
        <dbReference type="Proteomes" id="UP001497497"/>
    </source>
</evidence>
<organism evidence="5 6">
    <name type="scientific">Lymnaea stagnalis</name>
    <name type="common">Great pond snail</name>
    <name type="synonym">Helix stagnalis</name>
    <dbReference type="NCBI Taxonomy" id="6523"/>
    <lineage>
        <taxon>Eukaryota</taxon>
        <taxon>Metazoa</taxon>
        <taxon>Spiralia</taxon>
        <taxon>Lophotrochozoa</taxon>
        <taxon>Mollusca</taxon>
        <taxon>Gastropoda</taxon>
        <taxon>Heterobranchia</taxon>
        <taxon>Euthyneura</taxon>
        <taxon>Panpulmonata</taxon>
        <taxon>Hygrophila</taxon>
        <taxon>Lymnaeoidea</taxon>
        <taxon>Lymnaeidae</taxon>
        <taxon>Lymnaea</taxon>
    </lineage>
</organism>
<dbReference type="Proteomes" id="UP001497497">
    <property type="component" value="Unassembled WGS sequence"/>
</dbReference>
<dbReference type="Pfam" id="PF00400">
    <property type="entry name" value="WD40"/>
    <property type="match status" value="3"/>
</dbReference>
<accession>A0AAV2IGP1</accession>
<feature type="repeat" description="WD" evidence="3">
    <location>
        <begin position="129"/>
        <end position="163"/>
    </location>
</feature>
<dbReference type="InterPro" id="IPR020472">
    <property type="entry name" value="WD40_PAC1"/>
</dbReference>
<dbReference type="PROSITE" id="PS00678">
    <property type="entry name" value="WD_REPEATS_1"/>
    <property type="match status" value="2"/>
</dbReference>
<dbReference type="SMART" id="SM00320">
    <property type="entry name" value="WD40"/>
    <property type="match status" value="6"/>
</dbReference>
<evidence type="ECO:0000256" key="3">
    <source>
        <dbReference type="PROSITE-ProRule" id="PRU00221"/>
    </source>
</evidence>
<dbReference type="InterPro" id="IPR019775">
    <property type="entry name" value="WD40_repeat_CS"/>
</dbReference>